<accession>A0A7Y9YGP5</accession>
<keyword evidence="2" id="KW-1185">Reference proteome</keyword>
<name>A0A7Y9YGP5_9ACTN</name>
<sequence>MPTPMPTPSRRTALVVSGLTLGLAATGCGQATTRPAAVTESADTSLLQDARADLAGAAALVRAVRRTHPSLRPRLAGLLQAHRTQLQVLDPDGAARGTVAPEVPAEAPEALRSVVRTEERLARRLVTWAVAADSGPLARALAASAAGVSQQLATLGEEAR</sequence>
<dbReference type="AlphaFoldDB" id="A0A7Y9YGP5"/>
<dbReference type="Proteomes" id="UP000537326">
    <property type="component" value="Unassembled WGS sequence"/>
</dbReference>
<evidence type="ECO:0008006" key="3">
    <source>
        <dbReference type="Google" id="ProtNLM"/>
    </source>
</evidence>
<evidence type="ECO:0000313" key="1">
    <source>
        <dbReference type="EMBL" id="NYI10699.1"/>
    </source>
</evidence>
<dbReference type="RefSeq" id="WP_179531497.1">
    <property type="nucleotide sequence ID" value="NZ_BAAAPP010000005.1"/>
</dbReference>
<evidence type="ECO:0000313" key="2">
    <source>
        <dbReference type="Proteomes" id="UP000537326"/>
    </source>
</evidence>
<proteinExistence type="predicted"/>
<reference evidence="1 2" key="1">
    <citation type="submission" date="2020-07" db="EMBL/GenBank/DDBJ databases">
        <title>Sequencing the genomes of 1000 actinobacteria strains.</title>
        <authorList>
            <person name="Klenk H.-P."/>
        </authorList>
    </citation>
    <scope>NUCLEOTIDE SEQUENCE [LARGE SCALE GENOMIC DNA]</scope>
    <source>
        <strain evidence="1 2">DSM 18248</strain>
    </source>
</reference>
<gene>
    <name evidence="1" type="ORF">BKA05_002214</name>
</gene>
<dbReference type="InterPro" id="IPR006311">
    <property type="entry name" value="TAT_signal"/>
</dbReference>
<dbReference type="EMBL" id="JACBZI010000001">
    <property type="protein sequence ID" value="NYI10699.1"/>
    <property type="molecule type" value="Genomic_DNA"/>
</dbReference>
<dbReference type="PROSITE" id="PS51318">
    <property type="entry name" value="TAT"/>
    <property type="match status" value="1"/>
</dbReference>
<organism evidence="1 2">
    <name type="scientific">Nocardioides marinus</name>
    <dbReference type="NCBI Taxonomy" id="374514"/>
    <lineage>
        <taxon>Bacteria</taxon>
        <taxon>Bacillati</taxon>
        <taxon>Actinomycetota</taxon>
        <taxon>Actinomycetes</taxon>
        <taxon>Propionibacteriales</taxon>
        <taxon>Nocardioidaceae</taxon>
        <taxon>Nocardioides</taxon>
    </lineage>
</organism>
<protein>
    <recommendedName>
        <fullName evidence="3">DUF4439 domain-containing protein</fullName>
    </recommendedName>
</protein>
<comment type="caution">
    <text evidence="1">The sequence shown here is derived from an EMBL/GenBank/DDBJ whole genome shotgun (WGS) entry which is preliminary data.</text>
</comment>